<dbReference type="AlphaFoldDB" id="A0A2L1ULY0"/>
<evidence type="ECO:0000313" key="9">
    <source>
        <dbReference type="Proteomes" id="UP000239197"/>
    </source>
</evidence>
<keyword evidence="5 6" id="KW-0472">Membrane</keyword>
<dbReference type="PROSITE" id="PS50850">
    <property type="entry name" value="MFS"/>
    <property type="match status" value="1"/>
</dbReference>
<dbReference type="GO" id="GO:0005886">
    <property type="term" value="C:plasma membrane"/>
    <property type="evidence" value="ECO:0007669"/>
    <property type="project" value="UniProtKB-SubCell"/>
</dbReference>
<feature type="transmembrane region" description="Helical" evidence="6">
    <location>
        <begin position="363"/>
        <end position="385"/>
    </location>
</feature>
<dbReference type="InterPro" id="IPR020846">
    <property type="entry name" value="MFS_dom"/>
</dbReference>
<feature type="transmembrane region" description="Helical" evidence="6">
    <location>
        <begin position="12"/>
        <end position="33"/>
    </location>
</feature>
<evidence type="ECO:0000313" key="8">
    <source>
        <dbReference type="EMBL" id="AVF33838.1"/>
    </source>
</evidence>
<keyword evidence="3 6" id="KW-0812">Transmembrane</keyword>
<name>A0A2L1ULY0_9GAMM</name>
<dbReference type="Gene3D" id="1.20.1250.20">
    <property type="entry name" value="MFS general substrate transporter like domains"/>
    <property type="match status" value="2"/>
</dbReference>
<keyword evidence="4 6" id="KW-1133">Transmembrane helix</keyword>
<dbReference type="PANTHER" id="PTHR43702:SF3">
    <property type="entry name" value="PROTEIN TSGA"/>
    <property type="match status" value="1"/>
</dbReference>
<dbReference type="PANTHER" id="PTHR43702">
    <property type="entry name" value="L-FUCOSE-PROTON SYMPORTER"/>
    <property type="match status" value="1"/>
</dbReference>
<dbReference type="InterPro" id="IPR036259">
    <property type="entry name" value="MFS_trans_sf"/>
</dbReference>
<sequence length="398" mass="43311">MEQAFNRQRINMISWLSYFFTGALVSTLGIVIGPVSQAFGKDPAFIGQMFTLMNIGLFLPIMISGVLMRKFNLGKQLITGSTVSVLTCIALFLMPTITMFGIGVFLIGAASGIMMSIGSYLVVRINEDPKKRSANLILTDFFFALAGVILSLLLGYLFQHGASWLAMYGVMAVLSLMMIVLCVGQKFPSIPQAVEKKSSASQQQDRWGASVWVLCFALFAFLLAEPVFTMWLPSWLKEHFGMAADRAAFYITTYWTVKSVGLFVNQFTVRFVKLRTYLLISAGVGLVCLAVAANSASTMLILICAGLFGFCNSGLFSGIMSYGSLQVRNSPPTLTSALLTIGTLGTLIFSTLSSLVYSQYGLFWALNTATIAYVFLLAALIIASFSSKAEALEQQTAH</sequence>
<feature type="transmembrane region" description="Helical" evidence="6">
    <location>
        <begin position="135"/>
        <end position="158"/>
    </location>
</feature>
<dbReference type="Pfam" id="PF07690">
    <property type="entry name" value="MFS_1"/>
    <property type="match status" value="1"/>
</dbReference>
<evidence type="ECO:0000256" key="6">
    <source>
        <dbReference type="SAM" id="Phobius"/>
    </source>
</evidence>
<dbReference type="RefSeq" id="WP_104921398.1">
    <property type="nucleotide sequence ID" value="NZ_CP019062.1"/>
</dbReference>
<keyword evidence="2" id="KW-1003">Cell membrane</keyword>
<feature type="transmembrane region" description="Helical" evidence="6">
    <location>
        <begin position="100"/>
        <end position="123"/>
    </location>
</feature>
<feature type="transmembrane region" description="Helical" evidence="6">
    <location>
        <begin position="207"/>
        <end position="227"/>
    </location>
</feature>
<organism evidence="8 9">
    <name type="scientific">Rahnella sikkimica</name>
    <dbReference type="NCBI Taxonomy" id="1805933"/>
    <lineage>
        <taxon>Bacteria</taxon>
        <taxon>Pseudomonadati</taxon>
        <taxon>Pseudomonadota</taxon>
        <taxon>Gammaproteobacteria</taxon>
        <taxon>Enterobacterales</taxon>
        <taxon>Yersiniaceae</taxon>
        <taxon>Rahnella</taxon>
    </lineage>
</organism>
<feature type="transmembrane region" description="Helical" evidence="6">
    <location>
        <begin position="276"/>
        <end position="293"/>
    </location>
</feature>
<dbReference type="NCBIfam" id="NF002982">
    <property type="entry name" value="PRK03699.1"/>
    <property type="match status" value="1"/>
</dbReference>
<dbReference type="GO" id="GO:0022857">
    <property type="term" value="F:transmembrane transporter activity"/>
    <property type="evidence" value="ECO:0007669"/>
    <property type="project" value="InterPro"/>
</dbReference>
<feature type="transmembrane region" description="Helical" evidence="6">
    <location>
        <begin position="164"/>
        <end position="187"/>
    </location>
</feature>
<dbReference type="InterPro" id="IPR011701">
    <property type="entry name" value="MFS"/>
</dbReference>
<accession>A0A2L1ULY0</accession>
<feature type="transmembrane region" description="Helical" evidence="6">
    <location>
        <begin position="45"/>
        <end position="68"/>
    </location>
</feature>
<protein>
    <submittedName>
        <fullName evidence="8">MFS transporter TsgA</fullName>
    </submittedName>
</protein>
<comment type="subcellular location">
    <subcellularLocation>
        <location evidence="1">Cell inner membrane</location>
        <topology evidence="1">Multi-pass membrane protein</topology>
    </subcellularLocation>
</comment>
<evidence type="ECO:0000256" key="5">
    <source>
        <dbReference type="ARBA" id="ARBA00023136"/>
    </source>
</evidence>
<dbReference type="EMBL" id="CP019062">
    <property type="protein sequence ID" value="AVF33838.1"/>
    <property type="molecule type" value="Genomic_DNA"/>
</dbReference>
<evidence type="ECO:0000256" key="3">
    <source>
        <dbReference type="ARBA" id="ARBA00022692"/>
    </source>
</evidence>
<feature type="domain" description="Major facilitator superfamily (MFS) profile" evidence="7">
    <location>
        <begin position="10"/>
        <end position="390"/>
    </location>
</feature>
<gene>
    <name evidence="8" type="ORF">BV494_02325</name>
</gene>
<dbReference type="InterPro" id="IPR050375">
    <property type="entry name" value="MFS_TsgA-like"/>
</dbReference>
<keyword evidence="9" id="KW-1185">Reference proteome</keyword>
<feature type="transmembrane region" description="Helical" evidence="6">
    <location>
        <begin position="77"/>
        <end position="94"/>
    </location>
</feature>
<feature type="transmembrane region" description="Helical" evidence="6">
    <location>
        <begin position="334"/>
        <end position="357"/>
    </location>
</feature>
<dbReference type="SUPFAM" id="SSF103473">
    <property type="entry name" value="MFS general substrate transporter"/>
    <property type="match status" value="1"/>
</dbReference>
<feature type="transmembrane region" description="Helical" evidence="6">
    <location>
        <begin position="247"/>
        <end position="264"/>
    </location>
</feature>
<evidence type="ECO:0000256" key="1">
    <source>
        <dbReference type="ARBA" id="ARBA00004429"/>
    </source>
</evidence>
<evidence type="ECO:0000256" key="4">
    <source>
        <dbReference type="ARBA" id="ARBA00022989"/>
    </source>
</evidence>
<dbReference type="Proteomes" id="UP000239197">
    <property type="component" value="Chromosome"/>
</dbReference>
<proteinExistence type="predicted"/>
<reference evidence="9" key="1">
    <citation type="submission" date="2017-01" db="EMBL/GenBank/DDBJ databases">
        <title>Genome sequence of Rouxiella sp. ERMR1:05.</title>
        <authorList>
            <person name="Kumar R."/>
            <person name="Singh D."/>
            <person name="Kumar S."/>
        </authorList>
    </citation>
    <scope>NUCLEOTIDE SEQUENCE [LARGE SCALE GENOMIC DNA]</scope>
    <source>
        <strain evidence="9">ERMR1:05</strain>
    </source>
</reference>
<evidence type="ECO:0000256" key="2">
    <source>
        <dbReference type="ARBA" id="ARBA00022475"/>
    </source>
</evidence>
<feature type="transmembrane region" description="Helical" evidence="6">
    <location>
        <begin position="299"/>
        <end position="322"/>
    </location>
</feature>
<dbReference type="OrthoDB" id="8577032at2"/>
<evidence type="ECO:0000259" key="7">
    <source>
        <dbReference type="PROSITE" id="PS50850"/>
    </source>
</evidence>
<dbReference type="KEGG" id="rox:BV494_02325"/>